<name>A0A4Z2JCD9_9TELE</name>
<dbReference type="AlphaFoldDB" id="A0A4Z2JCD9"/>
<reference evidence="2 3" key="1">
    <citation type="submission" date="2019-03" db="EMBL/GenBank/DDBJ databases">
        <title>First draft genome of Liparis tanakae, snailfish: a comprehensive survey of snailfish specific genes.</title>
        <authorList>
            <person name="Kim W."/>
            <person name="Song I."/>
            <person name="Jeong J.-H."/>
            <person name="Kim D."/>
            <person name="Kim S."/>
            <person name="Ryu S."/>
            <person name="Song J.Y."/>
            <person name="Lee S.K."/>
        </authorList>
    </citation>
    <scope>NUCLEOTIDE SEQUENCE [LARGE SCALE GENOMIC DNA]</scope>
    <source>
        <tissue evidence="2">Muscle</tissue>
    </source>
</reference>
<dbReference type="Proteomes" id="UP000314294">
    <property type="component" value="Unassembled WGS sequence"/>
</dbReference>
<proteinExistence type="predicted"/>
<sequence length="168" mass="17093">MSEPSSVPASELVSSTKASSSIKSDISLCRSSASSVISESVVEKVGEGVRSAKCSLTQPWKMGELSGLLYTNSIGLLQVDGVPPQLVTEGGLVGMVLLGVCGLALMVAGLVESLRVPPVAFRLLQRLHGAGGPLAVIERVAAASLVGLLVLLVLLVVAVPIVVPVTLA</sequence>
<accession>A0A4Z2JCD9</accession>
<keyword evidence="1" id="KW-0812">Transmembrane</keyword>
<evidence type="ECO:0000313" key="2">
    <source>
        <dbReference type="EMBL" id="TNN87681.1"/>
    </source>
</evidence>
<protein>
    <submittedName>
        <fullName evidence="2">Uncharacterized protein</fullName>
    </submittedName>
</protein>
<evidence type="ECO:0000313" key="3">
    <source>
        <dbReference type="Proteomes" id="UP000314294"/>
    </source>
</evidence>
<keyword evidence="1" id="KW-0472">Membrane</keyword>
<gene>
    <name evidence="2" type="ORF">EYF80_002028</name>
</gene>
<evidence type="ECO:0000256" key="1">
    <source>
        <dbReference type="SAM" id="Phobius"/>
    </source>
</evidence>
<organism evidence="2 3">
    <name type="scientific">Liparis tanakae</name>
    <name type="common">Tanaka's snailfish</name>
    <dbReference type="NCBI Taxonomy" id="230148"/>
    <lineage>
        <taxon>Eukaryota</taxon>
        <taxon>Metazoa</taxon>
        <taxon>Chordata</taxon>
        <taxon>Craniata</taxon>
        <taxon>Vertebrata</taxon>
        <taxon>Euteleostomi</taxon>
        <taxon>Actinopterygii</taxon>
        <taxon>Neopterygii</taxon>
        <taxon>Teleostei</taxon>
        <taxon>Neoteleostei</taxon>
        <taxon>Acanthomorphata</taxon>
        <taxon>Eupercaria</taxon>
        <taxon>Perciformes</taxon>
        <taxon>Cottioidei</taxon>
        <taxon>Cottales</taxon>
        <taxon>Liparidae</taxon>
        <taxon>Liparis</taxon>
    </lineage>
</organism>
<feature type="transmembrane region" description="Helical" evidence="1">
    <location>
        <begin position="136"/>
        <end position="163"/>
    </location>
</feature>
<feature type="transmembrane region" description="Helical" evidence="1">
    <location>
        <begin position="92"/>
        <end position="115"/>
    </location>
</feature>
<dbReference type="EMBL" id="SRLO01000009">
    <property type="protein sequence ID" value="TNN87681.1"/>
    <property type="molecule type" value="Genomic_DNA"/>
</dbReference>
<comment type="caution">
    <text evidence="2">The sequence shown here is derived from an EMBL/GenBank/DDBJ whole genome shotgun (WGS) entry which is preliminary data.</text>
</comment>
<keyword evidence="1" id="KW-1133">Transmembrane helix</keyword>
<keyword evidence="3" id="KW-1185">Reference proteome</keyword>